<evidence type="ECO:0000256" key="1">
    <source>
        <dbReference type="SAM" id="MobiDB-lite"/>
    </source>
</evidence>
<dbReference type="AlphaFoldDB" id="A0AA39NKP0"/>
<organism evidence="2 3">
    <name type="scientific">Armillaria novae-zelandiae</name>
    <dbReference type="NCBI Taxonomy" id="153914"/>
    <lineage>
        <taxon>Eukaryota</taxon>
        <taxon>Fungi</taxon>
        <taxon>Dikarya</taxon>
        <taxon>Basidiomycota</taxon>
        <taxon>Agaricomycotina</taxon>
        <taxon>Agaricomycetes</taxon>
        <taxon>Agaricomycetidae</taxon>
        <taxon>Agaricales</taxon>
        <taxon>Marasmiineae</taxon>
        <taxon>Physalacriaceae</taxon>
        <taxon>Armillaria</taxon>
    </lineage>
</organism>
<feature type="region of interest" description="Disordered" evidence="1">
    <location>
        <begin position="147"/>
        <end position="179"/>
    </location>
</feature>
<evidence type="ECO:0000313" key="2">
    <source>
        <dbReference type="EMBL" id="KAK0467395.1"/>
    </source>
</evidence>
<accession>A0AA39NKP0</accession>
<reference evidence="2" key="1">
    <citation type="submission" date="2023-06" db="EMBL/GenBank/DDBJ databases">
        <authorList>
            <consortium name="Lawrence Berkeley National Laboratory"/>
            <person name="Ahrendt S."/>
            <person name="Sahu N."/>
            <person name="Indic B."/>
            <person name="Wong-Bajracharya J."/>
            <person name="Merenyi Z."/>
            <person name="Ke H.-M."/>
            <person name="Monk M."/>
            <person name="Kocsube S."/>
            <person name="Drula E."/>
            <person name="Lipzen A."/>
            <person name="Balint B."/>
            <person name="Henrissat B."/>
            <person name="Andreopoulos B."/>
            <person name="Martin F.M."/>
            <person name="Harder C.B."/>
            <person name="Rigling D."/>
            <person name="Ford K.L."/>
            <person name="Foster G.D."/>
            <person name="Pangilinan J."/>
            <person name="Papanicolaou A."/>
            <person name="Barry K."/>
            <person name="LaButti K."/>
            <person name="Viragh M."/>
            <person name="Koriabine M."/>
            <person name="Yan M."/>
            <person name="Riley R."/>
            <person name="Champramary S."/>
            <person name="Plett K.L."/>
            <person name="Tsai I.J."/>
            <person name="Slot J."/>
            <person name="Sipos G."/>
            <person name="Plett J."/>
            <person name="Nagy L.G."/>
            <person name="Grigoriev I.V."/>
        </authorList>
    </citation>
    <scope>NUCLEOTIDE SEQUENCE</scope>
    <source>
        <strain evidence="2">ICMP 16352</strain>
    </source>
</reference>
<feature type="compositionally biased region" description="Polar residues" evidence="1">
    <location>
        <begin position="148"/>
        <end position="168"/>
    </location>
</feature>
<gene>
    <name evidence="2" type="ORF">IW261DRAFT_1574220</name>
</gene>
<dbReference type="Proteomes" id="UP001175227">
    <property type="component" value="Unassembled WGS sequence"/>
</dbReference>
<keyword evidence="3" id="KW-1185">Reference proteome</keyword>
<comment type="caution">
    <text evidence="2">The sequence shown here is derived from an EMBL/GenBank/DDBJ whole genome shotgun (WGS) entry which is preliminary data.</text>
</comment>
<proteinExistence type="predicted"/>
<name>A0AA39NKP0_9AGAR</name>
<protein>
    <submittedName>
        <fullName evidence="2">Uncharacterized protein</fullName>
    </submittedName>
</protein>
<evidence type="ECO:0000313" key="3">
    <source>
        <dbReference type="Proteomes" id="UP001175227"/>
    </source>
</evidence>
<dbReference type="EMBL" id="JAUEPR010000078">
    <property type="protein sequence ID" value="KAK0467395.1"/>
    <property type="molecule type" value="Genomic_DNA"/>
</dbReference>
<feature type="compositionally biased region" description="Low complexity" evidence="1">
    <location>
        <begin position="169"/>
        <end position="179"/>
    </location>
</feature>
<sequence>MSSTNNSVPTLNSLVTQADALMKSPPAADADFLAITVFFNEATTIKCSLLVYYSLSSHVNFYHDFEQFISGLVIQFHFTDQWLSVFCVETTRLQAAASGNYHLTSDQILGGLAVLPPIRYRIDKDILMSSALFSPVLSATKSIPGLPKSTSGGSTAVTLKDTSITPDRSGSPSPTSGSASLVSSADWTIPSSTDPVTCLQSVYTCNFAKCINTCLA</sequence>